<gene>
    <name evidence="1" type="ORF">CA13_03140</name>
</gene>
<dbReference type="EMBL" id="SJPJ01000001">
    <property type="protein sequence ID" value="TWT78917.1"/>
    <property type="molecule type" value="Genomic_DNA"/>
</dbReference>
<accession>A0A5C5YWJ2</accession>
<organism evidence="1 2">
    <name type="scientific">Novipirellula herctigrandis</name>
    <dbReference type="NCBI Taxonomy" id="2527986"/>
    <lineage>
        <taxon>Bacteria</taxon>
        <taxon>Pseudomonadati</taxon>
        <taxon>Planctomycetota</taxon>
        <taxon>Planctomycetia</taxon>
        <taxon>Pirellulales</taxon>
        <taxon>Pirellulaceae</taxon>
        <taxon>Novipirellula</taxon>
    </lineage>
</organism>
<protein>
    <submittedName>
        <fullName evidence="1">Uncharacterized protein</fullName>
    </submittedName>
</protein>
<sequence>MPNWPKRVFGKFERDVAVHDSVCHVGWPQHGQRDMNWSRTNVAASVLTIRTNSLLCHRRRSQQKPITSSTAYLEQLAFGEL</sequence>
<keyword evidence="2" id="KW-1185">Reference proteome</keyword>
<evidence type="ECO:0000313" key="2">
    <source>
        <dbReference type="Proteomes" id="UP000315010"/>
    </source>
</evidence>
<comment type="caution">
    <text evidence="1">The sequence shown here is derived from an EMBL/GenBank/DDBJ whole genome shotgun (WGS) entry which is preliminary data.</text>
</comment>
<dbReference type="AlphaFoldDB" id="A0A5C5YWJ2"/>
<evidence type="ECO:0000313" key="1">
    <source>
        <dbReference type="EMBL" id="TWT78917.1"/>
    </source>
</evidence>
<reference evidence="1 2" key="1">
    <citation type="submission" date="2019-02" db="EMBL/GenBank/DDBJ databases">
        <title>Deep-cultivation of Planctomycetes and their phenomic and genomic characterization uncovers novel biology.</title>
        <authorList>
            <person name="Wiegand S."/>
            <person name="Jogler M."/>
            <person name="Boedeker C."/>
            <person name="Pinto D."/>
            <person name="Vollmers J."/>
            <person name="Rivas-Marin E."/>
            <person name="Kohn T."/>
            <person name="Peeters S.H."/>
            <person name="Heuer A."/>
            <person name="Rast P."/>
            <person name="Oberbeckmann S."/>
            <person name="Bunk B."/>
            <person name="Jeske O."/>
            <person name="Meyerdierks A."/>
            <person name="Storesund J.E."/>
            <person name="Kallscheuer N."/>
            <person name="Luecker S."/>
            <person name="Lage O.M."/>
            <person name="Pohl T."/>
            <person name="Merkel B.J."/>
            <person name="Hornburger P."/>
            <person name="Mueller R.-W."/>
            <person name="Bruemmer F."/>
            <person name="Labrenz M."/>
            <person name="Spormann A.M."/>
            <person name="Op Den Camp H."/>
            <person name="Overmann J."/>
            <person name="Amann R."/>
            <person name="Jetten M.S.M."/>
            <person name="Mascher T."/>
            <person name="Medema M.H."/>
            <person name="Devos D.P."/>
            <person name="Kaster A.-K."/>
            <person name="Ovreas L."/>
            <person name="Rohde M."/>
            <person name="Galperin M.Y."/>
            <person name="Jogler C."/>
        </authorList>
    </citation>
    <scope>NUCLEOTIDE SEQUENCE [LARGE SCALE GENOMIC DNA]</scope>
    <source>
        <strain evidence="1 2">CA13</strain>
    </source>
</reference>
<proteinExistence type="predicted"/>
<dbReference type="Proteomes" id="UP000315010">
    <property type="component" value="Unassembled WGS sequence"/>
</dbReference>
<name>A0A5C5YWJ2_9BACT</name>